<feature type="repeat" description="ANK" evidence="3">
    <location>
        <begin position="1079"/>
        <end position="1111"/>
    </location>
</feature>
<evidence type="ECO:0008006" key="8">
    <source>
        <dbReference type="Google" id="ProtNLM"/>
    </source>
</evidence>
<keyword evidence="1" id="KW-0677">Repeat</keyword>
<dbReference type="Pfam" id="PF24883">
    <property type="entry name" value="NPHP3_N"/>
    <property type="match status" value="1"/>
</dbReference>
<feature type="repeat" description="ANK" evidence="3">
    <location>
        <begin position="875"/>
        <end position="907"/>
    </location>
</feature>
<dbReference type="GO" id="GO:0009116">
    <property type="term" value="P:nucleoside metabolic process"/>
    <property type="evidence" value="ECO:0007669"/>
    <property type="project" value="InterPro"/>
</dbReference>
<dbReference type="InterPro" id="IPR027417">
    <property type="entry name" value="P-loop_NTPase"/>
</dbReference>
<dbReference type="Pfam" id="PF12796">
    <property type="entry name" value="Ank_2"/>
    <property type="match status" value="3"/>
</dbReference>
<feature type="domain" description="Nephrocystin 3-like N-terminal" evidence="5">
    <location>
        <begin position="387"/>
        <end position="548"/>
    </location>
</feature>
<feature type="repeat" description="ANK" evidence="3">
    <location>
        <begin position="1011"/>
        <end position="1043"/>
    </location>
</feature>
<dbReference type="PANTHER" id="PTHR24161:SF121">
    <property type="entry name" value="M-PHASE PHOSPHOPROTEIN 8"/>
    <property type="match status" value="1"/>
</dbReference>
<organism evidence="6 7">
    <name type="scientific">Endocarpon pusillum</name>
    <dbReference type="NCBI Taxonomy" id="364733"/>
    <lineage>
        <taxon>Eukaryota</taxon>
        <taxon>Fungi</taxon>
        <taxon>Dikarya</taxon>
        <taxon>Ascomycota</taxon>
        <taxon>Pezizomycotina</taxon>
        <taxon>Eurotiomycetes</taxon>
        <taxon>Chaetothyriomycetidae</taxon>
        <taxon>Verrucariales</taxon>
        <taxon>Verrucariaceae</taxon>
        <taxon>Endocarpon</taxon>
    </lineage>
</organism>
<feature type="repeat" description="ANK" evidence="3">
    <location>
        <begin position="1147"/>
        <end position="1179"/>
    </location>
</feature>
<feature type="repeat" description="ANK" evidence="3">
    <location>
        <begin position="1215"/>
        <end position="1247"/>
    </location>
</feature>
<dbReference type="SMART" id="SM00248">
    <property type="entry name" value="ANK"/>
    <property type="match status" value="12"/>
</dbReference>
<feature type="domain" description="GPI inositol-deacylase winged helix" evidence="4">
    <location>
        <begin position="662"/>
        <end position="740"/>
    </location>
</feature>
<evidence type="ECO:0000256" key="1">
    <source>
        <dbReference type="ARBA" id="ARBA00022737"/>
    </source>
</evidence>
<dbReference type="InterPro" id="IPR056884">
    <property type="entry name" value="NPHP3-like_N"/>
</dbReference>
<dbReference type="InterPro" id="IPR002110">
    <property type="entry name" value="Ankyrin_rpt"/>
</dbReference>
<gene>
    <name evidence="6" type="ORF">GJ744_009623</name>
</gene>
<dbReference type="PANTHER" id="PTHR24161">
    <property type="entry name" value="ANK_REP_REGION DOMAIN-CONTAINING PROTEIN-RELATED"/>
    <property type="match status" value="1"/>
</dbReference>
<feature type="repeat" description="ANK" evidence="3">
    <location>
        <begin position="943"/>
        <end position="975"/>
    </location>
</feature>
<dbReference type="PROSITE" id="PS50297">
    <property type="entry name" value="ANK_REP_REGION"/>
    <property type="match status" value="12"/>
</dbReference>
<feature type="repeat" description="ANK" evidence="3">
    <location>
        <begin position="1045"/>
        <end position="1077"/>
    </location>
</feature>
<dbReference type="Gene3D" id="3.40.50.1580">
    <property type="entry name" value="Nucleoside phosphorylase domain"/>
    <property type="match status" value="1"/>
</dbReference>
<proteinExistence type="predicted"/>
<sequence length="1282" mass="140842">MMAHISPHLDNSEYAVGWIAALSHERAAAEAILDKKHPPPQHKHMNDDNIYTLGSINGPNGEHNVVIASIPPGRYGTTPAATAATQMLSSFPAIKFGLMVGIGGGIPSNDNDIRLGDIVVSKPEGTFGGVRQYDCGKATARGFEERGALNSPPRVLLNAMGALESKHETTGSTIPGILEAIYKNYPLMAKPRKGPGYIHQGIDHDRLFRPDYEHVTRKNDCSVCDTTQEVERPERCDRDPFIHYGTIASGNQVIQDAQKREMMSNDCLCFETEAAGLMNDFPCLVIRGICDYSDTHKNDQWQRYAAATAAAYAKELLQITDVADVKSTPEARAVMHKLQEIESITKKIDLNLEQQHLDRKRQDIFKWLSPLGHSARHSENQKQRVEGTGTWMLEDPKFLDWSSNTPKCQTLCCYGDPGAGKTFISSLVIDTLEEYIVQGSRIGLGYLYCDYRDQKQQTTENILGAVLKQLLELLPAMPEAVLKLYEERANLKKPLSSTDAHNFVHITCTQFSKVYVCLDALDELSDLRGLLECLNNRPSCLQLFITGRPHIRQAIQKYFVEEQSIYIEAHESDIGRYIEHEISGPNNTEPDAMDERLRMDILEKVVDSAEGIFLLPALQVRAVLEATTIRDRREALKTLPSSLGEAFAETMTRIQQQKDALARQAEKIIAWIHLAQRPLTVYELLCSLAVRDGDTSFDPTGIPIGATLLNCCLGLAVVDQETSTVRLVHYSLDEHLREQDQIFDLTKAQWHNKIARTCLTFLKFPSVTGGEASEQSYTKITILSYAAIQWGHHLRRGEDLPDAPLKLAKEYLNSSLENNLLSLRLLCEDMSFPHIHSQGLRYNTSPIHIAAFFGLARIMSDPILTAWNLDSDDGLGHTPLLWAAMNGHATVVKLLVKKGAIIDSTDTGTGQTSLSWAAKNGHEAVVKLLVEKGAVIDSTDTRYGQTPLSWAAKNGHEAVVKLLVEKGAVIDPTDTRYGQTPLSWAAKNGHEAVVKLLVEKGAVIDLTDAKYGQTPLSWAAENGHEAVVKLLVEKGAVIDPTDTRYGQTPLSWAAKNGHEAVVKLLVEKGAVIDPTDTRYGQTPLSWAAANGHEAVVKLLVEKGAVIDPTDTEYGQTPLSWAAENGHEAVVKLLVEKGAVIDPTDTRYGQTPLSWAAENGHEAVVKLLVEKGAVIDPTDTRYGQTPLSWAAENGHEAVVKLLVGKGAVIDSTDTEYGQTPLSWAAANGNVAVVKLLVEKGAVVDSIDKEGRTPLLWAAENGHGAVVKLLVEKSAELETGWISS</sequence>
<feature type="repeat" description="ANK" evidence="3">
    <location>
        <begin position="1248"/>
        <end position="1276"/>
    </location>
</feature>
<feature type="repeat" description="ANK" evidence="3">
    <location>
        <begin position="1113"/>
        <end position="1145"/>
    </location>
</feature>
<evidence type="ECO:0000313" key="6">
    <source>
        <dbReference type="EMBL" id="KAF7508041.1"/>
    </source>
</evidence>
<dbReference type="Gene3D" id="1.25.40.20">
    <property type="entry name" value="Ankyrin repeat-containing domain"/>
    <property type="match status" value="5"/>
</dbReference>
<dbReference type="InterPro" id="IPR036770">
    <property type="entry name" value="Ankyrin_rpt-contain_sf"/>
</dbReference>
<evidence type="ECO:0000259" key="4">
    <source>
        <dbReference type="Pfam" id="PF22939"/>
    </source>
</evidence>
<dbReference type="GO" id="GO:0003824">
    <property type="term" value="F:catalytic activity"/>
    <property type="evidence" value="ECO:0007669"/>
    <property type="project" value="InterPro"/>
</dbReference>
<dbReference type="PROSITE" id="PS50088">
    <property type="entry name" value="ANK_REPEAT"/>
    <property type="match status" value="12"/>
</dbReference>
<dbReference type="Pfam" id="PF13637">
    <property type="entry name" value="Ank_4"/>
    <property type="match status" value="3"/>
</dbReference>
<dbReference type="Pfam" id="PF22939">
    <property type="entry name" value="WHD_GPIID"/>
    <property type="match status" value="1"/>
</dbReference>
<evidence type="ECO:0000259" key="5">
    <source>
        <dbReference type="Pfam" id="PF24883"/>
    </source>
</evidence>
<accession>A0A8H7AJ86</accession>
<comment type="caution">
    <text evidence="6">The sequence shown here is derived from an EMBL/GenBank/DDBJ whole genome shotgun (WGS) entry which is preliminary data.</text>
</comment>
<protein>
    <recommendedName>
        <fullName evidence="8">Nucleoside phosphorylase domain-containing protein</fullName>
    </recommendedName>
</protein>
<keyword evidence="2 3" id="KW-0040">ANK repeat</keyword>
<evidence type="ECO:0000256" key="3">
    <source>
        <dbReference type="PROSITE-ProRule" id="PRU00023"/>
    </source>
</evidence>
<dbReference type="InterPro" id="IPR054471">
    <property type="entry name" value="GPIID_WHD"/>
</dbReference>
<dbReference type="SUPFAM" id="SSF53167">
    <property type="entry name" value="Purine and uridine phosphorylases"/>
    <property type="match status" value="1"/>
</dbReference>
<dbReference type="SUPFAM" id="SSF52540">
    <property type="entry name" value="P-loop containing nucleoside triphosphate hydrolases"/>
    <property type="match status" value="1"/>
</dbReference>
<evidence type="ECO:0000313" key="7">
    <source>
        <dbReference type="Proteomes" id="UP000606974"/>
    </source>
</evidence>
<name>A0A8H7AJ86_9EURO</name>
<feature type="repeat" description="ANK" evidence="3">
    <location>
        <begin position="977"/>
        <end position="1009"/>
    </location>
</feature>
<dbReference type="Gene3D" id="3.40.50.300">
    <property type="entry name" value="P-loop containing nucleotide triphosphate hydrolases"/>
    <property type="match status" value="1"/>
</dbReference>
<dbReference type="InterPro" id="IPR035994">
    <property type="entry name" value="Nucleoside_phosphorylase_sf"/>
</dbReference>
<dbReference type="OrthoDB" id="1577640at2759"/>
<dbReference type="EMBL" id="JAACFV010000059">
    <property type="protein sequence ID" value="KAF7508041.1"/>
    <property type="molecule type" value="Genomic_DNA"/>
</dbReference>
<keyword evidence="7" id="KW-1185">Reference proteome</keyword>
<dbReference type="Proteomes" id="UP000606974">
    <property type="component" value="Unassembled WGS sequence"/>
</dbReference>
<reference evidence="6" key="1">
    <citation type="submission" date="2020-02" db="EMBL/GenBank/DDBJ databases">
        <authorList>
            <person name="Palmer J.M."/>
        </authorList>
    </citation>
    <scope>NUCLEOTIDE SEQUENCE</scope>
    <source>
        <strain evidence="6">EPUS1.4</strain>
        <tissue evidence="6">Thallus</tissue>
    </source>
</reference>
<dbReference type="SUPFAM" id="SSF48403">
    <property type="entry name" value="Ankyrin repeat"/>
    <property type="match status" value="2"/>
</dbReference>
<evidence type="ECO:0000256" key="2">
    <source>
        <dbReference type="ARBA" id="ARBA00023043"/>
    </source>
</evidence>
<feature type="repeat" description="ANK" evidence="3">
    <location>
        <begin position="909"/>
        <end position="941"/>
    </location>
</feature>
<feature type="repeat" description="ANK" evidence="3">
    <location>
        <begin position="1181"/>
        <end position="1213"/>
    </location>
</feature>